<dbReference type="Gene3D" id="3.60.15.10">
    <property type="entry name" value="Ribonuclease Z/Hydroxyacylglutathione hydrolase-like"/>
    <property type="match status" value="1"/>
</dbReference>
<dbReference type="PANTHER" id="PTHR42978:SF5">
    <property type="entry name" value="METALLO-BETA-LACTAMASE DOMAIN-CONTAINING PROTEIN"/>
    <property type="match status" value="1"/>
</dbReference>
<proteinExistence type="inferred from homology"/>
<evidence type="ECO:0000256" key="1">
    <source>
        <dbReference type="ARBA" id="ARBA00007749"/>
    </source>
</evidence>
<reference evidence="6" key="1">
    <citation type="submission" date="2020-05" db="EMBL/GenBank/DDBJ databases">
        <title>Phylogenomic resolution of chytrid fungi.</title>
        <authorList>
            <person name="Stajich J.E."/>
            <person name="Amses K."/>
            <person name="Simmons R."/>
            <person name="Seto K."/>
            <person name="Myers J."/>
            <person name="Bonds A."/>
            <person name="Quandt C.A."/>
            <person name="Barry K."/>
            <person name="Liu P."/>
            <person name="Grigoriev I."/>
            <person name="Longcore J.E."/>
            <person name="James T.Y."/>
        </authorList>
    </citation>
    <scope>NUCLEOTIDE SEQUENCE</scope>
    <source>
        <strain evidence="6">JEL0318</strain>
    </source>
</reference>
<dbReference type="Pfam" id="PF00753">
    <property type="entry name" value="Lactamase_B"/>
    <property type="match status" value="1"/>
</dbReference>
<gene>
    <name evidence="6" type="ORF">HK097_005592</name>
</gene>
<accession>A0AAD5SEU9</accession>
<keyword evidence="7" id="KW-1185">Reference proteome</keyword>
<dbReference type="InterPro" id="IPR051013">
    <property type="entry name" value="MBL_superfamily_lactonases"/>
</dbReference>
<dbReference type="PANTHER" id="PTHR42978">
    <property type="entry name" value="QUORUM-QUENCHING LACTONASE YTNP-RELATED-RELATED"/>
    <property type="match status" value="1"/>
</dbReference>
<dbReference type="SUPFAM" id="SSF56281">
    <property type="entry name" value="Metallo-hydrolase/oxidoreductase"/>
    <property type="match status" value="1"/>
</dbReference>
<dbReference type="Proteomes" id="UP001212841">
    <property type="component" value="Unassembled WGS sequence"/>
</dbReference>
<dbReference type="GO" id="GO:0046872">
    <property type="term" value="F:metal ion binding"/>
    <property type="evidence" value="ECO:0007669"/>
    <property type="project" value="UniProtKB-KW"/>
</dbReference>
<evidence type="ECO:0000256" key="2">
    <source>
        <dbReference type="ARBA" id="ARBA00022723"/>
    </source>
</evidence>
<evidence type="ECO:0000256" key="4">
    <source>
        <dbReference type="ARBA" id="ARBA00022833"/>
    </source>
</evidence>
<dbReference type="AlphaFoldDB" id="A0AAD5SEU9"/>
<feature type="domain" description="Metallo-beta-lactamase" evidence="5">
    <location>
        <begin position="52"/>
        <end position="270"/>
    </location>
</feature>
<name>A0AAD5SEU9_9FUNG</name>
<keyword evidence="2" id="KW-0479">Metal-binding</keyword>
<protein>
    <recommendedName>
        <fullName evidence="5">Metallo-beta-lactamase domain-containing protein</fullName>
    </recommendedName>
</protein>
<dbReference type="InterPro" id="IPR001279">
    <property type="entry name" value="Metallo-B-lactamas"/>
</dbReference>
<dbReference type="EMBL" id="JADGJD010000261">
    <property type="protein sequence ID" value="KAJ3052830.1"/>
    <property type="molecule type" value="Genomic_DNA"/>
</dbReference>
<dbReference type="InterPro" id="IPR036866">
    <property type="entry name" value="RibonucZ/Hydroxyglut_hydro"/>
</dbReference>
<comment type="similarity">
    <text evidence="1">Belongs to the metallo-beta-lactamase superfamily.</text>
</comment>
<dbReference type="GO" id="GO:0016787">
    <property type="term" value="F:hydrolase activity"/>
    <property type="evidence" value="ECO:0007669"/>
    <property type="project" value="UniProtKB-KW"/>
</dbReference>
<keyword evidence="4" id="KW-0862">Zinc</keyword>
<evidence type="ECO:0000313" key="7">
    <source>
        <dbReference type="Proteomes" id="UP001212841"/>
    </source>
</evidence>
<evidence type="ECO:0000313" key="6">
    <source>
        <dbReference type="EMBL" id="KAJ3052830.1"/>
    </source>
</evidence>
<comment type="caution">
    <text evidence="6">The sequence shown here is derived from an EMBL/GenBank/DDBJ whole genome shotgun (WGS) entry which is preliminary data.</text>
</comment>
<keyword evidence="3" id="KW-0378">Hydrolase</keyword>
<sequence length="312" mass="34437">MTTEMTSRRSEIPPSASTVSVSIIDTTASVRGLPANTYLDPSIPGHDYLAVPCFPFIIHHPTVNKTLLFDLGIRKYWQNLSPPLVEDIKGEGMQIYVEKDVPQILSEGGIDPTTVDAVFWSHYHFDHIGNMSLFLPSTTLIVGPGFKDKMLPGFPTDPDSDILETDYHNRPLKELDFHSHPLTIGNFPAIDYFSDGSFYILNAPGHTVGHICALARVTSNPNSFILMGADAANHGGELRPSPHLPFPKTISPHPFQPSLPTPCPGHIFTHLLQNDTQPFYKAPLDAHHDDQLYAETKEKVQGMDGVDNVLVV</sequence>
<dbReference type="CDD" id="cd07730">
    <property type="entry name" value="metallo-hydrolase-like_MBL-fold"/>
    <property type="match status" value="1"/>
</dbReference>
<evidence type="ECO:0000259" key="5">
    <source>
        <dbReference type="SMART" id="SM00849"/>
    </source>
</evidence>
<organism evidence="6 7">
    <name type="scientific">Rhizophlyctis rosea</name>
    <dbReference type="NCBI Taxonomy" id="64517"/>
    <lineage>
        <taxon>Eukaryota</taxon>
        <taxon>Fungi</taxon>
        <taxon>Fungi incertae sedis</taxon>
        <taxon>Chytridiomycota</taxon>
        <taxon>Chytridiomycota incertae sedis</taxon>
        <taxon>Chytridiomycetes</taxon>
        <taxon>Rhizophlyctidales</taxon>
        <taxon>Rhizophlyctidaceae</taxon>
        <taxon>Rhizophlyctis</taxon>
    </lineage>
</organism>
<evidence type="ECO:0000256" key="3">
    <source>
        <dbReference type="ARBA" id="ARBA00022801"/>
    </source>
</evidence>
<dbReference type="SMART" id="SM00849">
    <property type="entry name" value="Lactamase_B"/>
    <property type="match status" value="1"/>
</dbReference>